<protein>
    <submittedName>
        <fullName evidence="5">4Fe-4S ferredoxin iron-sulfur binding domain protein</fullName>
    </submittedName>
</protein>
<dbReference type="STRING" id="96561.Dole_0117"/>
<dbReference type="PROSITE" id="PS00198">
    <property type="entry name" value="4FE4S_FER_1"/>
    <property type="match status" value="1"/>
</dbReference>
<keyword evidence="3" id="KW-0411">Iron-sulfur</keyword>
<dbReference type="GO" id="GO:0051536">
    <property type="term" value="F:iron-sulfur cluster binding"/>
    <property type="evidence" value="ECO:0007669"/>
    <property type="project" value="UniProtKB-KW"/>
</dbReference>
<dbReference type="OrthoDB" id="9794954at2"/>
<dbReference type="InterPro" id="IPR017896">
    <property type="entry name" value="4Fe4S_Fe-S-bd"/>
</dbReference>
<dbReference type="HOGENOM" id="CLU_2092820_0_0_7"/>
<sequence length="125" mass="13573">MATGLSLKERFDIPEYDDMAAMHYALLDFDQEKCVQCGLCVSACAGGCILIGSLYRSDFISGQGKARQGFPELDTLPNQTPMCVGCLTCSAACPTGAITIKQPFRPGGRLKKLHQAPEMTPPHRY</sequence>
<proteinExistence type="predicted"/>
<dbReference type="eggNOG" id="COG1143">
    <property type="taxonomic scope" value="Bacteria"/>
</dbReference>
<evidence type="ECO:0000313" key="5">
    <source>
        <dbReference type="EMBL" id="ABW65927.1"/>
    </source>
</evidence>
<evidence type="ECO:0000313" key="6">
    <source>
        <dbReference type="Proteomes" id="UP000008561"/>
    </source>
</evidence>
<evidence type="ECO:0000259" key="4">
    <source>
        <dbReference type="PROSITE" id="PS51379"/>
    </source>
</evidence>
<keyword evidence="1" id="KW-0479">Metal-binding</keyword>
<dbReference type="KEGG" id="dol:Dole_0117"/>
<organism evidence="5 6">
    <name type="scientific">Desulfosudis oleivorans (strain DSM 6200 / JCM 39069 / Hxd3)</name>
    <name type="common">Desulfococcus oleovorans</name>
    <dbReference type="NCBI Taxonomy" id="96561"/>
    <lineage>
        <taxon>Bacteria</taxon>
        <taxon>Pseudomonadati</taxon>
        <taxon>Thermodesulfobacteriota</taxon>
        <taxon>Desulfobacteria</taxon>
        <taxon>Desulfobacterales</taxon>
        <taxon>Desulfosudaceae</taxon>
        <taxon>Desulfosudis</taxon>
    </lineage>
</organism>
<reference evidence="5 6" key="1">
    <citation type="submission" date="2007-10" db="EMBL/GenBank/DDBJ databases">
        <title>Complete sequence of Desulfococcus oleovorans Hxd3.</title>
        <authorList>
            <consortium name="US DOE Joint Genome Institute"/>
            <person name="Copeland A."/>
            <person name="Lucas S."/>
            <person name="Lapidus A."/>
            <person name="Barry K."/>
            <person name="Glavina del Rio T."/>
            <person name="Dalin E."/>
            <person name="Tice H."/>
            <person name="Pitluck S."/>
            <person name="Kiss H."/>
            <person name="Brettin T."/>
            <person name="Bruce D."/>
            <person name="Detter J.C."/>
            <person name="Han C."/>
            <person name="Schmutz J."/>
            <person name="Larimer F."/>
            <person name="Land M."/>
            <person name="Hauser L."/>
            <person name="Kyrpides N."/>
            <person name="Kim E."/>
            <person name="Wawrik B."/>
            <person name="Richardson P."/>
        </authorList>
    </citation>
    <scope>NUCLEOTIDE SEQUENCE [LARGE SCALE GENOMIC DNA]</scope>
    <source>
        <strain evidence="6">DSM 6200 / JCM 39069 / Hxd3</strain>
    </source>
</reference>
<dbReference type="RefSeq" id="WP_012173546.1">
    <property type="nucleotide sequence ID" value="NC_009943.1"/>
</dbReference>
<dbReference type="Pfam" id="PF00037">
    <property type="entry name" value="Fer4"/>
    <property type="match status" value="2"/>
</dbReference>
<dbReference type="PROSITE" id="PS51379">
    <property type="entry name" value="4FE4S_FER_2"/>
    <property type="match status" value="2"/>
</dbReference>
<keyword evidence="2" id="KW-0408">Iron</keyword>
<evidence type="ECO:0000256" key="3">
    <source>
        <dbReference type="ARBA" id="ARBA00023014"/>
    </source>
</evidence>
<evidence type="ECO:0000256" key="1">
    <source>
        <dbReference type="ARBA" id="ARBA00022723"/>
    </source>
</evidence>
<evidence type="ECO:0000256" key="2">
    <source>
        <dbReference type="ARBA" id="ARBA00023004"/>
    </source>
</evidence>
<dbReference type="Gene3D" id="3.30.70.20">
    <property type="match status" value="1"/>
</dbReference>
<feature type="domain" description="4Fe-4S ferredoxin-type" evidence="4">
    <location>
        <begin position="69"/>
        <end position="103"/>
    </location>
</feature>
<dbReference type="InterPro" id="IPR017900">
    <property type="entry name" value="4Fe4S_Fe_S_CS"/>
</dbReference>
<feature type="domain" description="4Fe-4S ferredoxin-type" evidence="4">
    <location>
        <begin position="25"/>
        <end position="54"/>
    </location>
</feature>
<gene>
    <name evidence="5" type="ordered locus">Dole_0117</name>
</gene>
<accession>A8ZSL4</accession>
<dbReference type="Proteomes" id="UP000008561">
    <property type="component" value="Chromosome"/>
</dbReference>
<name>A8ZSL4_DESOH</name>
<dbReference type="EMBL" id="CP000859">
    <property type="protein sequence ID" value="ABW65927.1"/>
    <property type="molecule type" value="Genomic_DNA"/>
</dbReference>
<dbReference type="SUPFAM" id="SSF54862">
    <property type="entry name" value="4Fe-4S ferredoxins"/>
    <property type="match status" value="1"/>
</dbReference>
<dbReference type="AlphaFoldDB" id="A8ZSL4"/>
<keyword evidence="6" id="KW-1185">Reference proteome</keyword>
<dbReference type="GO" id="GO:0046872">
    <property type="term" value="F:metal ion binding"/>
    <property type="evidence" value="ECO:0007669"/>
    <property type="project" value="UniProtKB-KW"/>
</dbReference>